<proteinExistence type="predicted"/>
<evidence type="ECO:0000313" key="4">
    <source>
        <dbReference type="EMBL" id="KAJ9612218.1"/>
    </source>
</evidence>
<dbReference type="Proteomes" id="UP001172673">
    <property type="component" value="Unassembled WGS sequence"/>
</dbReference>
<feature type="compositionally biased region" description="Basic and acidic residues" evidence="2">
    <location>
        <begin position="515"/>
        <end position="524"/>
    </location>
</feature>
<reference evidence="4" key="1">
    <citation type="submission" date="2022-10" db="EMBL/GenBank/DDBJ databases">
        <title>Culturing micro-colonial fungi from biological soil crusts in the Mojave desert and describing Neophaeococcomyces mojavensis, and introducing the new genera and species Taxawa tesnikishii.</title>
        <authorList>
            <person name="Kurbessoian T."/>
            <person name="Stajich J.E."/>
        </authorList>
    </citation>
    <scope>NUCLEOTIDE SEQUENCE</scope>
    <source>
        <strain evidence="4">TK_41</strain>
    </source>
</reference>
<feature type="region of interest" description="Disordered" evidence="2">
    <location>
        <begin position="114"/>
        <end position="133"/>
    </location>
</feature>
<feature type="region of interest" description="Disordered" evidence="2">
    <location>
        <begin position="616"/>
        <end position="649"/>
    </location>
</feature>
<evidence type="ECO:0000256" key="1">
    <source>
        <dbReference type="SAM" id="Coils"/>
    </source>
</evidence>
<evidence type="ECO:0000313" key="5">
    <source>
        <dbReference type="Proteomes" id="UP001172673"/>
    </source>
</evidence>
<keyword evidence="3" id="KW-0472">Membrane</keyword>
<evidence type="ECO:0000256" key="2">
    <source>
        <dbReference type="SAM" id="MobiDB-lite"/>
    </source>
</evidence>
<feature type="coiled-coil region" evidence="1">
    <location>
        <begin position="701"/>
        <end position="735"/>
    </location>
</feature>
<keyword evidence="1" id="KW-0175">Coiled coil</keyword>
<comment type="caution">
    <text evidence="4">The sequence shown here is derived from an EMBL/GenBank/DDBJ whole genome shotgun (WGS) entry which is preliminary data.</text>
</comment>
<dbReference type="AlphaFoldDB" id="A0AA38XEX2"/>
<gene>
    <name evidence="4" type="ORF">H2200_003815</name>
</gene>
<evidence type="ECO:0000256" key="3">
    <source>
        <dbReference type="SAM" id="Phobius"/>
    </source>
</evidence>
<protein>
    <submittedName>
        <fullName evidence="4">Uncharacterized protein</fullName>
    </submittedName>
</protein>
<name>A0AA38XEX2_9EURO</name>
<feature type="compositionally biased region" description="Basic and acidic residues" evidence="2">
    <location>
        <begin position="403"/>
        <end position="418"/>
    </location>
</feature>
<feature type="region of interest" description="Disordered" evidence="2">
    <location>
        <begin position="183"/>
        <end position="205"/>
    </location>
</feature>
<keyword evidence="5" id="KW-1185">Reference proteome</keyword>
<keyword evidence="3" id="KW-0812">Transmembrane</keyword>
<sequence>MASDNIFWKNFFGKVADPWHKPRNPPQDIARVIITSTIRQKPLSQPLPELRPKPYACSTKYHDASSALLTPPPHGSMMAYDTGAPLYYTIMALTPSPMDQPLLRPPFSAVISPKSSGSCDTTSSGASISASGNARTISPPAADVYGSGYPVSALIAMLVLILAICILQILSIFRGTVRPVNQSHQESHHAPAADDEPSPPPLWTKEAQDVNSFAELPVALDSSEAERREKIFSAMEKLLNRFRNGDEELYTTTERLNDKLDHFDSLITESENLMTENCNLKHEIATCKTNAQALESKLHESKATKTGLNTEIDKLRAERRSDSSKISELEAKNTGLSREKADLDKKLIHKGQEAAATAKKHAKDVAEKTKKLDDKIDQLEKDLKAKSEGGKTSTKENAALKAELEKTKKDSRHKEENVQKLNGTVAELQKRMKQKENELATKTKAETDLTAKIAGLEARHALELEQRVDSLTSEHDAELKRRLTELSSRHEHELAQKIATLTSEHDQKIAALTSEHDAELKRSTADLTSQHNDKLKHKTTALSFNHEQELGKKDGEITELTGQLEVTKKLLKISESRKAALLKEQQAKDEAMKAAADAERARYEEALQSKDEEFEKLKAEHKAESLSLQNDLKALEESTPQPPERRDEAAPVVEACLFPGENEDWILGAQARRSKVMKKLRELDDKAQSLGVRNTDMNVQVTDLRNQKNHEAKQLERIEKQKKAAERRLQGAMNKADRDGPAVRQDLDAVIAVAGLLDAPCDEDGLFEAPARNQKPVVNLPVVDMS</sequence>
<feature type="transmembrane region" description="Helical" evidence="3">
    <location>
        <begin position="153"/>
        <end position="173"/>
    </location>
</feature>
<feature type="region of interest" description="Disordered" evidence="2">
    <location>
        <begin position="314"/>
        <end position="333"/>
    </location>
</feature>
<dbReference type="EMBL" id="JAPDRK010000005">
    <property type="protein sequence ID" value="KAJ9612218.1"/>
    <property type="molecule type" value="Genomic_DNA"/>
</dbReference>
<organism evidence="4 5">
    <name type="scientific">Cladophialophora chaetospira</name>
    <dbReference type="NCBI Taxonomy" id="386627"/>
    <lineage>
        <taxon>Eukaryota</taxon>
        <taxon>Fungi</taxon>
        <taxon>Dikarya</taxon>
        <taxon>Ascomycota</taxon>
        <taxon>Pezizomycotina</taxon>
        <taxon>Eurotiomycetes</taxon>
        <taxon>Chaetothyriomycetidae</taxon>
        <taxon>Chaetothyriales</taxon>
        <taxon>Herpotrichiellaceae</taxon>
        <taxon>Cladophialophora</taxon>
    </lineage>
</organism>
<keyword evidence="3" id="KW-1133">Transmembrane helix</keyword>
<feature type="region of interest" description="Disordered" evidence="2">
    <location>
        <begin position="403"/>
        <end position="427"/>
    </location>
</feature>
<accession>A0AA38XEX2</accession>
<feature type="compositionally biased region" description="Low complexity" evidence="2">
    <location>
        <begin position="121"/>
        <end position="132"/>
    </location>
</feature>
<feature type="region of interest" description="Disordered" evidence="2">
    <location>
        <begin position="515"/>
        <end position="534"/>
    </location>
</feature>